<dbReference type="GO" id="GO:0003676">
    <property type="term" value="F:nucleic acid binding"/>
    <property type="evidence" value="ECO:0007669"/>
    <property type="project" value="InterPro"/>
</dbReference>
<dbReference type="SUPFAM" id="SSF52540">
    <property type="entry name" value="P-loop containing nucleoside triphosphate hydrolases"/>
    <property type="match status" value="1"/>
</dbReference>
<comment type="function">
    <text evidence="11">ATP-dependent RNA helicase required for 60S ribosomal subunit synthesis. Involved in efficient pre-rRNA processing, predominantly at site A3, which is necessary for the normal formation of 25S and 5.8S rRNAs.</text>
</comment>
<reference evidence="17" key="2">
    <citation type="submission" date="2013-07" db="EMBL/GenBank/DDBJ databases">
        <authorList>
            <consortium name="The Broad Institute Genome Sequencing Platform"/>
            <person name="Cuomo C."/>
            <person name="Litvintseva A."/>
            <person name="Chen Y."/>
            <person name="Heitman J."/>
            <person name="Sun S."/>
            <person name="Springer D."/>
            <person name="Dromer F."/>
            <person name="Young S.K."/>
            <person name="Zeng Q."/>
            <person name="Gargeya S."/>
            <person name="Fitzgerald M."/>
            <person name="Abouelleil A."/>
            <person name="Alvarado L."/>
            <person name="Berlin A.M."/>
            <person name="Chapman S.B."/>
            <person name="Dewar J."/>
            <person name="Goldberg J."/>
            <person name="Griggs A."/>
            <person name="Gujja S."/>
            <person name="Hansen M."/>
            <person name="Howarth C."/>
            <person name="Imamovic A."/>
            <person name="Larimer J."/>
            <person name="McCowan C."/>
            <person name="Murphy C."/>
            <person name="Pearson M."/>
            <person name="Priest M."/>
            <person name="Roberts A."/>
            <person name="Saif S."/>
            <person name="Shea T."/>
            <person name="Sykes S."/>
            <person name="Wortman J."/>
            <person name="Nusbaum C."/>
            <person name="Birren B."/>
        </authorList>
    </citation>
    <scope>NUCLEOTIDE SEQUENCE</scope>
    <source>
        <strain evidence="17">CBS 10117</strain>
    </source>
</reference>
<dbReference type="STRING" id="1296121.A0A1A5ZY26"/>
<feature type="domain" description="Helicase ATP-binding" evidence="14">
    <location>
        <begin position="261"/>
        <end position="440"/>
    </location>
</feature>
<keyword evidence="4" id="KW-0690">Ribosome biogenesis</keyword>
<dbReference type="EMBL" id="KI894035">
    <property type="protein sequence ID" value="OBR82693.1"/>
    <property type="molecule type" value="Genomic_DNA"/>
</dbReference>
<dbReference type="InterPro" id="IPR027417">
    <property type="entry name" value="P-loop_NTPase"/>
</dbReference>
<dbReference type="CDD" id="cd18787">
    <property type="entry name" value="SF2_C_DEAD"/>
    <property type="match status" value="1"/>
</dbReference>
<dbReference type="EC" id="3.6.4.13" evidence="3"/>
<feature type="compositionally biased region" description="Basic and acidic residues" evidence="13">
    <location>
        <begin position="13"/>
        <end position="25"/>
    </location>
</feature>
<evidence type="ECO:0000256" key="8">
    <source>
        <dbReference type="ARBA" id="ARBA00022806"/>
    </source>
</evidence>
<dbReference type="Proteomes" id="UP000078595">
    <property type="component" value="Chromosome 11"/>
</dbReference>
<dbReference type="InterPro" id="IPR014001">
    <property type="entry name" value="Helicase_ATP-bd"/>
</dbReference>
<protein>
    <recommendedName>
        <fullName evidence="3">RNA helicase</fullName>
        <ecNumber evidence="3">3.6.4.13</ecNumber>
    </recommendedName>
</protein>
<dbReference type="SMART" id="SM00487">
    <property type="entry name" value="DEXDc"/>
    <property type="match status" value="1"/>
</dbReference>
<dbReference type="GO" id="GO:0005524">
    <property type="term" value="F:ATP binding"/>
    <property type="evidence" value="ECO:0007669"/>
    <property type="project" value="UniProtKB-KW"/>
</dbReference>
<dbReference type="Gene3D" id="3.40.50.300">
    <property type="entry name" value="P-loop containing nucleotide triphosphate hydrolases"/>
    <property type="match status" value="2"/>
</dbReference>
<dbReference type="PANTHER" id="PTHR47958">
    <property type="entry name" value="ATP-DEPENDENT RNA HELICASE DBP3"/>
    <property type="match status" value="1"/>
</dbReference>
<feature type="domain" description="Helicase C-terminal" evidence="15">
    <location>
        <begin position="452"/>
        <end position="624"/>
    </location>
</feature>
<keyword evidence="10" id="KW-0539">Nucleus</keyword>
<keyword evidence="5" id="KW-0698">rRNA processing</keyword>
<dbReference type="PROSITE" id="PS51192">
    <property type="entry name" value="HELICASE_ATP_BIND_1"/>
    <property type="match status" value="1"/>
</dbReference>
<evidence type="ECO:0000256" key="3">
    <source>
        <dbReference type="ARBA" id="ARBA00012552"/>
    </source>
</evidence>
<dbReference type="AlphaFoldDB" id="A0A1A5ZY26"/>
<dbReference type="OrthoDB" id="196131at2759"/>
<reference evidence="17" key="3">
    <citation type="submission" date="2024-02" db="EMBL/GenBank/DDBJ databases">
        <title>Comparative genomics of Cryptococcus and Kwoniella reveals pathogenesis evolution and contrasting modes of karyotype evolution via chromosome fusion or intercentromeric recombination.</title>
        <authorList>
            <person name="Coelho M.A."/>
            <person name="David-Palma M."/>
            <person name="Shea T."/>
            <person name="Bowers K."/>
            <person name="McGinley-Smith S."/>
            <person name="Mohammad A.W."/>
            <person name="Gnirke A."/>
            <person name="Yurkov A.M."/>
            <person name="Nowrousian M."/>
            <person name="Sun S."/>
            <person name="Cuomo C.A."/>
            <person name="Heitman J."/>
        </authorList>
    </citation>
    <scope>NUCLEOTIDE SEQUENCE</scope>
    <source>
        <strain evidence="17">CBS 10117</strain>
    </source>
</reference>
<evidence type="ECO:0000256" key="10">
    <source>
        <dbReference type="ARBA" id="ARBA00023242"/>
    </source>
</evidence>
<dbReference type="Pfam" id="PF00270">
    <property type="entry name" value="DEAD"/>
    <property type="match status" value="1"/>
</dbReference>
<dbReference type="RefSeq" id="XP_018260535.1">
    <property type="nucleotide sequence ID" value="XM_018410725.1"/>
</dbReference>
<proteinExistence type="inferred from homology"/>
<feature type="compositionally biased region" description="Basic and acidic residues" evidence="13">
    <location>
        <begin position="98"/>
        <end position="117"/>
    </location>
</feature>
<evidence type="ECO:0000256" key="7">
    <source>
        <dbReference type="ARBA" id="ARBA00022801"/>
    </source>
</evidence>
<keyword evidence="6 12" id="KW-0547">Nucleotide-binding</keyword>
<dbReference type="Pfam" id="PF00271">
    <property type="entry name" value="Helicase_C"/>
    <property type="match status" value="1"/>
</dbReference>
<dbReference type="CDD" id="cd00268">
    <property type="entry name" value="DEADc"/>
    <property type="match status" value="1"/>
</dbReference>
<organism evidence="16">
    <name type="scientific">Kwoniella dejecticola CBS 10117</name>
    <dbReference type="NCBI Taxonomy" id="1296121"/>
    <lineage>
        <taxon>Eukaryota</taxon>
        <taxon>Fungi</taxon>
        <taxon>Dikarya</taxon>
        <taxon>Basidiomycota</taxon>
        <taxon>Agaricomycotina</taxon>
        <taxon>Tremellomycetes</taxon>
        <taxon>Tremellales</taxon>
        <taxon>Cryptococcaceae</taxon>
        <taxon>Kwoniella</taxon>
    </lineage>
</organism>
<feature type="compositionally biased region" description="Low complexity" evidence="13">
    <location>
        <begin position="138"/>
        <end position="162"/>
    </location>
</feature>
<sequence>MSIEESTTSPAISKEEKKRLKEEKRAKKAAKAAKAAASASASASASTATSSTAAAEVPAEKEKEKKRKSTDENQDGQGEGEGVSERKAKKDKNSKKEKKAEVSEEDVKASAEGEEPPKKKKKKSKTDETPTGTESGLATPAETSSALEASTTAEAAAPALSKKQQKKLARAAAAAEAESGAGASTSASTSTTPAAAAAAAVAAISTEFSSTHNDYLKEQNITLEPSTYPPILSIGDLPIKETLRPFLKGFSKPTPIQACSWPALLSGKDVIGIAETGSGKTLSFGVPGLQHVSSLPPPGKKGAIAMLVLAPTRELAQQSHDTISAYGKSVDINSVCLFGGVGKYEQISMLKDKKTRIVVATPGRCLDLADSGDLDLSSVSYLVLDEADRMLDQGFENDIRRIIAHTPDHTKGRQTVMFSATWPESVRRLASTFLHKPIRVTVGSDELSANKRIEQVVEVLDNSRDKDGRLLYHLRSHLKAHPNTPDSPTRILVFALYKKEAQRLEYTIKRANYNVGALHGDMTQDARFKALDLFKSGKQNVLVATDVAARGLDIPDVGLVINVTFPLTTEDFVHRCGRTGRAGKTGKAVTFFTGENHEKSLAGEFMRVLRDAGAEIPQEMDRFPTTIKKKEHGSYGAFYKDTANAPAATKITFD</sequence>
<evidence type="ECO:0000256" key="4">
    <source>
        <dbReference type="ARBA" id="ARBA00022517"/>
    </source>
</evidence>
<dbReference type="InterPro" id="IPR011545">
    <property type="entry name" value="DEAD/DEAH_box_helicase_dom"/>
</dbReference>
<evidence type="ECO:0000256" key="6">
    <source>
        <dbReference type="ARBA" id="ARBA00022741"/>
    </source>
</evidence>
<dbReference type="KEGG" id="kdj:28971156"/>
<gene>
    <name evidence="16" type="ORF">I303_07457</name>
    <name evidence="17" type="ORF">I303_108217</name>
</gene>
<evidence type="ECO:0000256" key="2">
    <source>
        <dbReference type="ARBA" id="ARBA00009334"/>
    </source>
</evidence>
<keyword evidence="8 12" id="KW-0347">Helicase</keyword>
<comment type="subcellular location">
    <subcellularLocation>
        <location evidence="1">Nucleus</location>
        <location evidence="1">Nucleolus</location>
    </subcellularLocation>
</comment>
<feature type="compositionally biased region" description="Polar residues" evidence="13">
    <location>
        <begin position="1"/>
        <end position="11"/>
    </location>
</feature>
<evidence type="ECO:0000256" key="5">
    <source>
        <dbReference type="ARBA" id="ARBA00022552"/>
    </source>
</evidence>
<dbReference type="GO" id="GO:0016787">
    <property type="term" value="F:hydrolase activity"/>
    <property type="evidence" value="ECO:0007669"/>
    <property type="project" value="UniProtKB-KW"/>
</dbReference>
<evidence type="ECO:0000256" key="12">
    <source>
        <dbReference type="RuleBase" id="RU000492"/>
    </source>
</evidence>
<evidence type="ECO:0000256" key="11">
    <source>
        <dbReference type="ARBA" id="ARBA00037449"/>
    </source>
</evidence>
<evidence type="ECO:0000259" key="14">
    <source>
        <dbReference type="PROSITE" id="PS51192"/>
    </source>
</evidence>
<dbReference type="GO" id="GO:0003724">
    <property type="term" value="F:RNA helicase activity"/>
    <property type="evidence" value="ECO:0007669"/>
    <property type="project" value="UniProtKB-EC"/>
</dbReference>
<dbReference type="VEuPathDB" id="FungiDB:I303_07457"/>
<accession>A0A1A5ZY26</accession>
<evidence type="ECO:0000313" key="17">
    <source>
        <dbReference type="EMBL" id="WWC65597.1"/>
    </source>
</evidence>
<evidence type="ECO:0000313" key="16">
    <source>
        <dbReference type="EMBL" id="OBR82693.1"/>
    </source>
</evidence>
<dbReference type="InterPro" id="IPR000629">
    <property type="entry name" value="RNA-helicase_DEAD-box_CS"/>
</dbReference>
<feature type="region of interest" description="Disordered" evidence="13">
    <location>
        <begin position="1"/>
        <end position="162"/>
    </location>
</feature>
<feature type="compositionally biased region" description="Low complexity" evidence="13">
    <location>
        <begin position="32"/>
        <end position="57"/>
    </location>
</feature>
<keyword evidence="9 12" id="KW-0067">ATP-binding</keyword>
<evidence type="ECO:0000259" key="15">
    <source>
        <dbReference type="PROSITE" id="PS51194"/>
    </source>
</evidence>
<keyword evidence="18" id="KW-1185">Reference proteome</keyword>
<evidence type="ECO:0000313" key="18">
    <source>
        <dbReference type="Proteomes" id="UP000078595"/>
    </source>
</evidence>
<evidence type="ECO:0000256" key="9">
    <source>
        <dbReference type="ARBA" id="ARBA00022840"/>
    </source>
</evidence>
<comment type="similarity">
    <text evidence="2">Belongs to the DEAD box helicase family. DDX5/DBP2 subfamily.</text>
</comment>
<dbReference type="PROSITE" id="PS51194">
    <property type="entry name" value="HELICASE_CTER"/>
    <property type="match status" value="1"/>
</dbReference>
<evidence type="ECO:0000256" key="1">
    <source>
        <dbReference type="ARBA" id="ARBA00004604"/>
    </source>
</evidence>
<dbReference type="GeneID" id="28971156"/>
<dbReference type="EMBL" id="CP144540">
    <property type="protein sequence ID" value="WWC65597.1"/>
    <property type="molecule type" value="Genomic_DNA"/>
</dbReference>
<dbReference type="InterPro" id="IPR001650">
    <property type="entry name" value="Helicase_C-like"/>
</dbReference>
<keyword evidence="7 12" id="KW-0378">Hydrolase</keyword>
<evidence type="ECO:0000256" key="13">
    <source>
        <dbReference type="SAM" id="MobiDB-lite"/>
    </source>
</evidence>
<reference evidence="16" key="1">
    <citation type="submission" date="2013-07" db="EMBL/GenBank/DDBJ databases">
        <title>The Genome Sequence of Cryptococcus dejecticola CBS10117.</title>
        <authorList>
            <consortium name="The Broad Institute Genome Sequencing Platform"/>
            <person name="Cuomo C."/>
            <person name="Litvintseva A."/>
            <person name="Chen Y."/>
            <person name="Heitman J."/>
            <person name="Sun S."/>
            <person name="Springer D."/>
            <person name="Dromer F."/>
            <person name="Young S.K."/>
            <person name="Zeng Q."/>
            <person name="Gargeya S."/>
            <person name="Fitzgerald M."/>
            <person name="Abouelleil A."/>
            <person name="Alvarado L."/>
            <person name="Berlin A.M."/>
            <person name="Chapman S.B."/>
            <person name="Dewar J."/>
            <person name="Goldberg J."/>
            <person name="Griggs A."/>
            <person name="Gujja S."/>
            <person name="Hansen M."/>
            <person name="Howarth C."/>
            <person name="Imamovic A."/>
            <person name="Larimer J."/>
            <person name="McCowan C."/>
            <person name="Murphy C."/>
            <person name="Pearson M."/>
            <person name="Priest M."/>
            <person name="Roberts A."/>
            <person name="Saif S."/>
            <person name="Shea T."/>
            <person name="Sykes S."/>
            <person name="Wortman J."/>
            <person name="Nusbaum C."/>
            <person name="Birren B."/>
        </authorList>
    </citation>
    <scope>NUCLEOTIDE SEQUENCE [LARGE SCALE GENOMIC DNA]</scope>
    <source>
        <strain evidence="16">CBS 10117</strain>
    </source>
</reference>
<dbReference type="InterPro" id="IPR044742">
    <property type="entry name" value="DEAD/DEAH_RhlB"/>
</dbReference>
<name>A0A1A5ZY26_9TREE</name>
<dbReference type="PROSITE" id="PS00039">
    <property type="entry name" value="DEAD_ATP_HELICASE"/>
    <property type="match status" value="1"/>
</dbReference>
<dbReference type="SMART" id="SM00490">
    <property type="entry name" value="HELICc"/>
    <property type="match status" value="1"/>
</dbReference>